<protein>
    <submittedName>
        <fullName evidence="1">Uncharacterized protein</fullName>
    </submittedName>
</protein>
<evidence type="ECO:0000313" key="1">
    <source>
        <dbReference type="EMBL" id="SVE59815.1"/>
    </source>
</evidence>
<sequence length="62" mass="6603">MQEFVRGSFPLIAVAILLLGLKQNLNADEVPPPLDCTAEDGADAESVRSAQTAWAKYLGEDG</sequence>
<feature type="non-terminal residue" evidence="1">
    <location>
        <position position="62"/>
    </location>
</feature>
<dbReference type="AlphaFoldDB" id="A0A383EU94"/>
<proteinExistence type="predicted"/>
<gene>
    <name evidence="1" type="ORF">METZ01_LOCUS512669</name>
</gene>
<accession>A0A383EU94</accession>
<dbReference type="EMBL" id="UINC01228484">
    <property type="protein sequence ID" value="SVE59815.1"/>
    <property type="molecule type" value="Genomic_DNA"/>
</dbReference>
<reference evidence="1" key="1">
    <citation type="submission" date="2018-05" db="EMBL/GenBank/DDBJ databases">
        <authorList>
            <person name="Lanie J.A."/>
            <person name="Ng W.-L."/>
            <person name="Kazmierczak K.M."/>
            <person name="Andrzejewski T.M."/>
            <person name="Davidsen T.M."/>
            <person name="Wayne K.J."/>
            <person name="Tettelin H."/>
            <person name="Glass J.I."/>
            <person name="Rusch D."/>
            <person name="Podicherti R."/>
            <person name="Tsui H.-C.T."/>
            <person name="Winkler M.E."/>
        </authorList>
    </citation>
    <scope>NUCLEOTIDE SEQUENCE</scope>
</reference>
<organism evidence="1">
    <name type="scientific">marine metagenome</name>
    <dbReference type="NCBI Taxonomy" id="408172"/>
    <lineage>
        <taxon>unclassified sequences</taxon>
        <taxon>metagenomes</taxon>
        <taxon>ecological metagenomes</taxon>
    </lineage>
</organism>
<name>A0A383EU94_9ZZZZ</name>